<evidence type="ECO:0000313" key="2">
    <source>
        <dbReference type="EMBL" id="GIY45370.1"/>
    </source>
</evidence>
<feature type="region of interest" description="Disordered" evidence="1">
    <location>
        <begin position="30"/>
        <end position="60"/>
    </location>
</feature>
<reference evidence="2 3" key="1">
    <citation type="submission" date="2021-06" db="EMBL/GenBank/DDBJ databases">
        <title>Caerostris darwini draft genome.</title>
        <authorList>
            <person name="Kono N."/>
            <person name="Arakawa K."/>
        </authorList>
    </citation>
    <scope>NUCLEOTIDE SEQUENCE [LARGE SCALE GENOMIC DNA]</scope>
</reference>
<proteinExistence type="predicted"/>
<name>A0AAV4TGX2_9ARAC</name>
<protein>
    <submittedName>
        <fullName evidence="2">Uncharacterized protein</fullName>
    </submittedName>
</protein>
<sequence>MQYNIEYYFYEKRRGGFLFPAQTVQRKSCEASAKKNPLKTHPGINERRSLAPFLPSQDNNDDKRSELNGIVIALFLISALLRLASHFGDLEFICDDLALTPVFIPPLKTWPSLKCCSANR</sequence>
<gene>
    <name evidence="2" type="ORF">CDAR_482311</name>
</gene>
<comment type="caution">
    <text evidence="2">The sequence shown here is derived from an EMBL/GenBank/DDBJ whole genome shotgun (WGS) entry which is preliminary data.</text>
</comment>
<evidence type="ECO:0000256" key="1">
    <source>
        <dbReference type="SAM" id="MobiDB-lite"/>
    </source>
</evidence>
<dbReference type="AlphaFoldDB" id="A0AAV4TGX2"/>
<organism evidence="2 3">
    <name type="scientific">Caerostris darwini</name>
    <dbReference type="NCBI Taxonomy" id="1538125"/>
    <lineage>
        <taxon>Eukaryota</taxon>
        <taxon>Metazoa</taxon>
        <taxon>Ecdysozoa</taxon>
        <taxon>Arthropoda</taxon>
        <taxon>Chelicerata</taxon>
        <taxon>Arachnida</taxon>
        <taxon>Araneae</taxon>
        <taxon>Araneomorphae</taxon>
        <taxon>Entelegynae</taxon>
        <taxon>Araneoidea</taxon>
        <taxon>Araneidae</taxon>
        <taxon>Caerostris</taxon>
    </lineage>
</organism>
<evidence type="ECO:0000313" key="3">
    <source>
        <dbReference type="Proteomes" id="UP001054837"/>
    </source>
</evidence>
<accession>A0AAV4TGX2</accession>
<dbReference type="EMBL" id="BPLQ01009615">
    <property type="protein sequence ID" value="GIY45370.1"/>
    <property type="molecule type" value="Genomic_DNA"/>
</dbReference>
<dbReference type="Proteomes" id="UP001054837">
    <property type="component" value="Unassembled WGS sequence"/>
</dbReference>
<keyword evidence="3" id="KW-1185">Reference proteome</keyword>